<dbReference type="EMBL" id="QXGC01001410">
    <property type="protein sequence ID" value="KAE9203569.1"/>
    <property type="molecule type" value="Genomic_DNA"/>
</dbReference>
<dbReference type="Proteomes" id="UP000441208">
    <property type="component" value="Unassembled WGS sequence"/>
</dbReference>
<dbReference type="Proteomes" id="UP000433483">
    <property type="component" value="Unassembled WGS sequence"/>
</dbReference>
<dbReference type="EMBL" id="QXFY01003975">
    <property type="protein sequence ID" value="KAE9280659.1"/>
    <property type="molecule type" value="Genomic_DNA"/>
</dbReference>
<dbReference type="EMBL" id="QXFZ01000131">
    <property type="protein sequence ID" value="KAE9131305.1"/>
    <property type="molecule type" value="Genomic_DNA"/>
</dbReference>
<evidence type="ECO:0000313" key="15">
    <source>
        <dbReference type="Proteomes" id="UP000476176"/>
    </source>
</evidence>
<dbReference type="EMBL" id="QXFW01001422">
    <property type="protein sequence ID" value="KAE8991043.1"/>
    <property type="molecule type" value="Genomic_DNA"/>
</dbReference>
<dbReference type="EMBL" id="QXGE01001377">
    <property type="protein sequence ID" value="KAE9293464.1"/>
    <property type="molecule type" value="Genomic_DNA"/>
</dbReference>
<dbReference type="Proteomes" id="UP000437068">
    <property type="component" value="Unassembled WGS sequence"/>
</dbReference>
<dbReference type="AlphaFoldDB" id="A0A6A3JHI8"/>
<dbReference type="Proteomes" id="UP000476176">
    <property type="component" value="Unassembled WGS sequence"/>
</dbReference>
<reference evidence="14 15" key="1">
    <citation type="submission" date="2018-09" db="EMBL/GenBank/DDBJ databases">
        <title>Genomic investigation of the strawberry pathogen Phytophthora fragariae indicates pathogenicity is determined by transcriptional variation in three key races.</title>
        <authorList>
            <person name="Adams T.M."/>
            <person name="Armitage A.D."/>
            <person name="Sobczyk M.K."/>
            <person name="Bates H.J."/>
            <person name="Dunwell J.M."/>
            <person name="Nellist C.F."/>
            <person name="Harrison R.J."/>
        </authorList>
    </citation>
    <scope>NUCLEOTIDE SEQUENCE [LARGE SCALE GENOMIC DNA]</scope>
    <source>
        <strain evidence="8 10">A4</strain>
        <strain evidence="6 11">BC-1</strain>
        <strain evidence="4 15">BC-23</strain>
        <strain evidence="5 9">NOV-27</strain>
        <strain evidence="3 12">NOV-5</strain>
        <strain evidence="2 13">NOV-71</strain>
        <strain evidence="7 16">NOV-77</strain>
        <strain evidence="1 14">SCRP245</strain>
    </source>
</reference>
<evidence type="ECO:0000313" key="10">
    <source>
        <dbReference type="Proteomes" id="UP000437068"/>
    </source>
</evidence>
<evidence type="ECO:0000313" key="16">
    <source>
        <dbReference type="Proteomes" id="UP000486351"/>
    </source>
</evidence>
<dbReference type="Proteomes" id="UP000486351">
    <property type="component" value="Unassembled WGS sequence"/>
</dbReference>
<evidence type="ECO:0000313" key="14">
    <source>
        <dbReference type="Proteomes" id="UP000460718"/>
    </source>
</evidence>
<evidence type="ECO:0000313" key="2">
    <source>
        <dbReference type="EMBL" id="KAE9131305.1"/>
    </source>
</evidence>
<dbReference type="Proteomes" id="UP000460718">
    <property type="component" value="Unassembled WGS sequence"/>
</dbReference>
<evidence type="ECO:0000313" key="13">
    <source>
        <dbReference type="Proteomes" id="UP000441208"/>
    </source>
</evidence>
<evidence type="ECO:0000313" key="6">
    <source>
        <dbReference type="EMBL" id="KAE9250595.1"/>
    </source>
</evidence>
<evidence type="ECO:0000313" key="12">
    <source>
        <dbReference type="Proteomes" id="UP000440732"/>
    </source>
</evidence>
<dbReference type="OrthoDB" id="10268410at2759"/>
<dbReference type="Proteomes" id="UP000440732">
    <property type="component" value="Unassembled WGS sequence"/>
</dbReference>
<gene>
    <name evidence="8" type="ORF">PF001_g18248</name>
    <name evidence="6" type="ORF">PF002_g4696</name>
    <name evidence="4" type="ORF">PF004_g18095</name>
    <name evidence="5" type="ORF">PF005_g3985</name>
    <name evidence="3" type="ORF">PF006_g3402</name>
    <name evidence="2" type="ORF">PF007_g4176</name>
    <name evidence="7" type="ORF">PF008_g28084</name>
    <name evidence="1" type="ORF">PF011_g18098</name>
</gene>
<protein>
    <submittedName>
        <fullName evidence="1">Uncharacterized protein</fullName>
    </submittedName>
</protein>
<proteinExistence type="predicted"/>
<name>A0A6A3JHI8_9STRA</name>
<evidence type="ECO:0000313" key="3">
    <source>
        <dbReference type="EMBL" id="KAE9152374.1"/>
    </source>
</evidence>
<evidence type="ECO:0000313" key="8">
    <source>
        <dbReference type="EMBL" id="KAE9293464.1"/>
    </source>
</evidence>
<evidence type="ECO:0000313" key="9">
    <source>
        <dbReference type="Proteomes" id="UP000433483"/>
    </source>
</evidence>
<evidence type="ECO:0000313" key="1">
    <source>
        <dbReference type="EMBL" id="KAE8991043.1"/>
    </source>
</evidence>
<evidence type="ECO:0000313" key="7">
    <source>
        <dbReference type="EMBL" id="KAE9280659.1"/>
    </source>
</evidence>
<sequence>MMGSGLCKHGSTDPTDAMMGTKRRMIRYDAWMALPRAEIHPHYVHF</sequence>
<comment type="caution">
    <text evidence="1">The sequence shown here is derived from an EMBL/GenBank/DDBJ whole genome shotgun (WGS) entry which is preliminary data.</text>
</comment>
<accession>A0A6A3JHI8</accession>
<dbReference type="Proteomes" id="UP000440367">
    <property type="component" value="Unassembled WGS sequence"/>
</dbReference>
<organism evidence="1 14">
    <name type="scientific">Phytophthora fragariae</name>
    <dbReference type="NCBI Taxonomy" id="53985"/>
    <lineage>
        <taxon>Eukaryota</taxon>
        <taxon>Sar</taxon>
        <taxon>Stramenopiles</taxon>
        <taxon>Oomycota</taxon>
        <taxon>Peronosporomycetes</taxon>
        <taxon>Peronosporales</taxon>
        <taxon>Peronosporaceae</taxon>
        <taxon>Phytophthora</taxon>
    </lineage>
</organism>
<evidence type="ECO:0000313" key="5">
    <source>
        <dbReference type="EMBL" id="KAE9229168.1"/>
    </source>
</evidence>
<dbReference type="EMBL" id="QXGB01000124">
    <property type="protein sequence ID" value="KAE9229168.1"/>
    <property type="molecule type" value="Genomic_DNA"/>
</dbReference>
<dbReference type="EMBL" id="QXGA01000108">
    <property type="protein sequence ID" value="KAE9152374.1"/>
    <property type="molecule type" value="Genomic_DNA"/>
</dbReference>
<dbReference type="EMBL" id="QXGD01000148">
    <property type="protein sequence ID" value="KAE9250595.1"/>
    <property type="molecule type" value="Genomic_DNA"/>
</dbReference>
<evidence type="ECO:0000313" key="4">
    <source>
        <dbReference type="EMBL" id="KAE9203569.1"/>
    </source>
</evidence>
<evidence type="ECO:0000313" key="11">
    <source>
        <dbReference type="Proteomes" id="UP000440367"/>
    </source>
</evidence>
<keyword evidence="9" id="KW-1185">Reference proteome</keyword>